<protein>
    <submittedName>
        <fullName evidence="1">Unannotated protein</fullName>
    </submittedName>
</protein>
<sequence length="95" mass="10321">MVHPIEATAYATPKPNIDQNVWLRCLPAPNCDVANGGFHPANMKQPRITRAMPMPNAAYLALSWMTDVNARLTAPTMTNTEMKPADVAALTSSAR</sequence>
<accession>A0A6J6YF15</accession>
<reference evidence="1" key="1">
    <citation type="submission" date="2020-05" db="EMBL/GenBank/DDBJ databases">
        <authorList>
            <person name="Chiriac C."/>
            <person name="Salcher M."/>
            <person name="Ghai R."/>
            <person name="Kavagutti S V."/>
        </authorList>
    </citation>
    <scope>NUCLEOTIDE SEQUENCE</scope>
</reference>
<organism evidence="1">
    <name type="scientific">freshwater metagenome</name>
    <dbReference type="NCBI Taxonomy" id="449393"/>
    <lineage>
        <taxon>unclassified sequences</taxon>
        <taxon>metagenomes</taxon>
        <taxon>ecological metagenomes</taxon>
    </lineage>
</organism>
<proteinExistence type="predicted"/>
<evidence type="ECO:0000313" key="1">
    <source>
        <dbReference type="EMBL" id="CAB4807589.1"/>
    </source>
</evidence>
<name>A0A6J6YF15_9ZZZZ</name>
<dbReference type="AlphaFoldDB" id="A0A6J6YF15"/>
<dbReference type="EMBL" id="CAFAAI010000251">
    <property type="protein sequence ID" value="CAB4807589.1"/>
    <property type="molecule type" value="Genomic_DNA"/>
</dbReference>
<gene>
    <name evidence="1" type="ORF">UFOPK2992_01365</name>
</gene>